<protein>
    <submittedName>
        <fullName evidence="2">Uncharacterized protein</fullName>
    </submittedName>
</protein>
<feature type="transmembrane region" description="Helical" evidence="1">
    <location>
        <begin position="6"/>
        <end position="27"/>
    </location>
</feature>
<accession>A0A7G7MGU6</accession>
<keyword evidence="1" id="KW-0812">Transmembrane</keyword>
<dbReference type="RefSeq" id="WP_185718758.1">
    <property type="nucleotide sequence ID" value="NZ_BAAAWI010000001.1"/>
</dbReference>
<gene>
    <name evidence="2" type="ORF">H6H00_28700</name>
</gene>
<dbReference type="AlphaFoldDB" id="A0A7G7MGU6"/>
<dbReference type="EMBL" id="CP060131">
    <property type="protein sequence ID" value="QNG52007.1"/>
    <property type="molecule type" value="Genomic_DNA"/>
</dbReference>
<sequence length="47" mass="5092">MTTLQAIGVFAGIPVLVLLVIALPLYGGSWFRRLTRRGTGPDRSHPS</sequence>
<name>A0A7G7MGU6_9PSEU</name>
<evidence type="ECO:0000313" key="3">
    <source>
        <dbReference type="Proteomes" id="UP000515728"/>
    </source>
</evidence>
<reference evidence="2 3" key="1">
    <citation type="submission" date="2020-08" db="EMBL/GenBank/DDBJ databases">
        <authorList>
            <person name="Mo P."/>
        </authorList>
    </citation>
    <scope>NUCLEOTIDE SEQUENCE [LARGE SCALE GENOMIC DNA]</scope>
    <source>
        <strain evidence="2 3">CGMCC 4.1532</strain>
    </source>
</reference>
<evidence type="ECO:0000313" key="2">
    <source>
        <dbReference type="EMBL" id="QNG52007.1"/>
    </source>
</evidence>
<keyword evidence="1" id="KW-0472">Membrane</keyword>
<dbReference type="KEGG" id="ppel:H6H00_28700"/>
<keyword evidence="3" id="KW-1185">Reference proteome</keyword>
<evidence type="ECO:0000256" key="1">
    <source>
        <dbReference type="SAM" id="Phobius"/>
    </source>
</evidence>
<organism evidence="2 3">
    <name type="scientific">Pseudonocardia petroleophila</name>
    <dbReference type="NCBI Taxonomy" id="37331"/>
    <lineage>
        <taxon>Bacteria</taxon>
        <taxon>Bacillati</taxon>
        <taxon>Actinomycetota</taxon>
        <taxon>Actinomycetes</taxon>
        <taxon>Pseudonocardiales</taxon>
        <taxon>Pseudonocardiaceae</taxon>
        <taxon>Pseudonocardia</taxon>
    </lineage>
</organism>
<keyword evidence="1" id="KW-1133">Transmembrane helix</keyword>
<proteinExistence type="predicted"/>
<dbReference type="Proteomes" id="UP000515728">
    <property type="component" value="Chromosome"/>
</dbReference>